<evidence type="ECO:0000256" key="6">
    <source>
        <dbReference type="ARBA" id="ARBA00023239"/>
    </source>
</evidence>
<dbReference type="PANTHER" id="PTHR43413:SF1">
    <property type="entry name" value="SIROHEME DECARBOXYLASE NIRL SUBUNIT"/>
    <property type="match status" value="1"/>
</dbReference>
<reference evidence="11 12" key="1">
    <citation type="journal article" date="2013" name="Genome Announc.">
        <title>Draft genome sequences for three mercury-methylating, sulfate-reducing bacteria.</title>
        <authorList>
            <person name="Brown S.D."/>
            <person name="Hurt R.A.Jr."/>
            <person name="Gilmour C.C."/>
            <person name="Elias D.A."/>
        </authorList>
    </citation>
    <scope>NUCLEOTIDE SEQUENCE [LARGE SCALE GENOMIC DNA]</scope>
    <source>
        <strain evidence="11 12">DSM 16529</strain>
    </source>
</reference>
<dbReference type="InterPro" id="IPR040523">
    <property type="entry name" value="AsnC_trans_reg2"/>
</dbReference>
<keyword evidence="4" id="KW-0350">Heme biosynthesis</keyword>
<dbReference type="STRING" id="1121439.dsat_1200"/>
<dbReference type="UniPathway" id="UPA00252"/>
<comment type="caution">
    <text evidence="11">The sequence shown here is derived from an EMBL/GenBank/DDBJ whole genome shotgun (WGS) entry which is preliminary data.</text>
</comment>
<dbReference type="Pfam" id="PF22451">
    <property type="entry name" value="NirdL-like_HTH"/>
    <property type="match status" value="1"/>
</dbReference>
<evidence type="ECO:0000256" key="4">
    <source>
        <dbReference type="ARBA" id="ARBA00023133"/>
    </source>
</evidence>
<evidence type="ECO:0000256" key="2">
    <source>
        <dbReference type="ARBA" id="ARBA00023015"/>
    </source>
</evidence>
<evidence type="ECO:0000256" key="3">
    <source>
        <dbReference type="ARBA" id="ARBA00023125"/>
    </source>
</evidence>
<feature type="domain" description="HTH asnC-type" evidence="10">
    <location>
        <begin position="1"/>
        <end position="65"/>
    </location>
</feature>
<dbReference type="InterPro" id="IPR000485">
    <property type="entry name" value="AsnC-type_HTH_dom"/>
</dbReference>
<dbReference type="Gene3D" id="3.30.70.3460">
    <property type="match status" value="1"/>
</dbReference>
<dbReference type="SUPFAM" id="SSF46785">
    <property type="entry name" value="Winged helix' DNA-binding domain"/>
    <property type="match status" value="1"/>
</dbReference>
<accession>S7UFR8</accession>
<gene>
    <name evidence="11" type="ORF">dsat_1200</name>
</gene>
<comment type="similarity">
    <text evidence="7">Belongs to the Ahb/Nir family.</text>
</comment>
<dbReference type="GO" id="GO:0043565">
    <property type="term" value="F:sequence-specific DNA binding"/>
    <property type="evidence" value="ECO:0007669"/>
    <property type="project" value="InterPro"/>
</dbReference>
<dbReference type="Gene3D" id="1.10.10.10">
    <property type="entry name" value="Winged helix-like DNA-binding domain superfamily/Winged helix DNA-binding domain"/>
    <property type="match status" value="1"/>
</dbReference>
<sequence>MDDLDKKLLDIIQSGFPLSERPYEELGERLGLTEAETLARVRALKGAGVIRRMGANFQSRKLGWHSTLCAARVPEDRLDAFTAEVNRHVGVTHNYLRRHAFNVWFTYIGESEQEVSRKLRGITAKTGIPILNLPAEKMFKIKVDFKMHREEND</sequence>
<dbReference type="SMART" id="SM00344">
    <property type="entry name" value="HTH_ASNC"/>
    <property type="match status" value="1"/>
</dbReference>
<dbReference type="RefSeq" id="WP_020887897.1">
    <property type="nucleotide sequence ID" value="NZ_ATHI01000030.1"/>
</dbReference>
<keyword evidence="2" id="KW-0805">Transcription regulation</keyword>
<evidence type="ECO:0000256" key="8">
    <source>
        <dbReference type="ARBA" id="ARBA00023471"/>
    </source>
</evidence>
<comment type="catalytic activity">
    <reaction evidence="9">
        <text>siroheme + 2 H(+) = 12,18-didecarboxysiroheme + 2 CO2</text>
        <dbReference type="Rhea" id="RHEA:19093"/>
        <dbReference type="ChEBI" id="CHEBI:15378"/>
        <dbReference type="ChEBI" id="CHEBI:16526"/>
        <dbReference type="ChEBI" id="CHEBI:60052"/>
        <dbReference type="ChEBI" id="CHEBI:140497"/>
        <dbReference type="EC" id="4.1.1.111"/>
    </reaction>
</comment>
<dbReference type="GO" id="GO:0016829">
    <property type="term" value="F:lyase activity"/>
    <property type="evidence" value="ECO:0007669"/>
    <property type="project" value="UniProtKB-KW"/>
</dbReference>
<keyword evidence="6" id="KW-0456">Lyase</keyword>
<keyword evidence="3" id="KW-0238">DNA-binding</keyword>
<dbReference type="PROSITE" id="PS50956">
    <property type="entry name" value="HTH_ASNC_2"/>
    <property type="match status" value="1"/>
</dbReference>
<protein>
    <recommendedName>
        <fullName evidence="8">siroheme decarboxylase</fullName>
        <ecNumber evidence="8">4.1.1.111</ecNumber>
    </recommendedName>
</protein>
<keyword evidence="12" id="KW-1185">Reference proteome</keyword>
<name>S7UFR8_9BACT</name>
<keyword evidence="5" id="KW-0804">Transcription</keyword>
<evidence type="ECO:0000313" key="12">
    <source>
        <dbReference type="Proteomes" id="UP000014975"/>
    </source>
</evidence>
<dbReference type="Proteomes" id="UP000014975">
    <property type="component" value="Unassembled WGS sequence"/>
</dbReference>
<dbReference type="PANTHER" id="PTHR43413">
    <property type="entry name" value="TRANSCRIPTIONAL REGULATOR, ASNC FAMILY"/>
    <property type="match status" value="1"/>
</dbReference>
<dbReference type="InterPro" id="IPR050684">
    <property type="entry name" value="HTH-Siroheme_Decarb"/>
</dbReference>
<evidence type="ECO:0000313" key="11">
    <source>
        <dbReference type="EMBL" id="EPR31073.1"/>
    </source>
</evidence>
<proteinExistence type="inferred from homology"/>
<dbReference type="eggNOG" id="COG1522">
    <property type="taxonomic scope" value="Bacteria"/>
</dbReference>
<dbReference type="AlphaFoldDB" id="S7UFR8"/>
<dbReference type="InterPro" id="IPR019888">
    <property type="entry name" value="Tscrpt_reg_AsnC-like"/>
</dbReference>
<dbReference type="InterPro" id="IPR036388">
    <property type="entry name" value="WH-like_DNA-bd_sf"/>
</dbReference>
<organism evidence="11 12">
    <name type="scientific">Alkalidesulfovibrio alkalitolerans DSM 16529</name>
    <dbReference type="NCBI Taxonomy" id="1121439"/>
    <lineage>
        <taxon>Bacteria</taxon>
        <taxon>Pseudomonadati</taxon>
        <taxon>Thermodesulfobacteriota</taxon>
        <taxon>Desulfovibrionia</taxon>
        <taxon>Desulfovibrionales</taxon>
        <taxon>Desulfovibrionaceae</taxon>
        <taxon>Alkalidesulfovibrio</taxon>
    </lineage>
</organism>
<dbReference type="PROSITE" id="PS00519">
    <property type="entry name" value="HTH_ASNC_1"/>
    <property type="match status" value="1"/>
</dbReference>
<dbReference type="OrthoDB" id="9806536at2"/>
<evidence type="ECO:0000259" key="10">
    <source>
        <dbReference type="PROSITE" id="PS50956"/>
    </source>
</evidence>
<evidence type="ECO:0000256" key="9">
    <source>
        <dbReference type="ARBA" id="ARBA00048470"/>
    </source>
</evidence>
<dbReference type="InterPro" id="IPR053953">
    <property type="entry name" value="NirdL-like_HTH"/>
</dbReference>
<dbReference type="InterPro" id="IPR019885">
    <property type="entry name" value="Tscrpt_reg_HTH_AsnC-type_CS"/>
</dbReference>
<evidence type="ECO:0000256" key="5">
    <source>
        <dbReference type="ARBA" id="ARBA00023163"/>
    </source>
</evidence>
<comment type="pathway">
    <text evidence="1">Porphyrin-containing compound metabolism; protoheme biosynthesis.</text>
</comment>
<evidence type="ECO:0000256" key="1">
    <source>
        <dbReference type="ARBA" id="ARBA00004744"/>
    </source>
</evidence>
<dbReference type="GO" id="GO:0006783">
    <property type="term" value="P:heme biosynthetic process"/>
    <property type="evidence" value="ECO:0007669"/>
    <property type="project" value="UniProtKB-KW"/>
</dbReference>
<dbReference type="PATRIC" id="fig|1121439.3.peg.2584"/>
<dbReference type="InterPro" id="IPR036390">
    <property type="entry name" value="WH_DNA-bd_sf"/>
</dbReference>
<dbReference type="EC" id="4.1.1.111" evidence="8"/>
<dbReference type="EMBL" id="ATHI01000030">
    <property type="protein sequence ID" value="EPR31073.1"/>
    <property type="molecule type" value="Genomic_DNA"/>
</dbReference>
<dbReference type="Pfam" id="PF17805">
    <property type="entry name" value="AsnC_trans_reg2"/>
    <property type="match status" value="1"/>
</dbReference>
<evidence type="ECO:0000256" key="7">
    <source>
        <dbReference type="ARBA" id="ARBA00023457"/>
    </source>
</evidence>